<protein>
    <submittedName>
        <fullName evidence="2">Uncharacterized protein</fullName>
    </submittedName>
</protein>
<dbReference type="RefSeq" id="XP_033594965.1">
    <property type="nucleotide sequence ID" value="XM_033747766.1"/>
</dbReference>
<proteinExistence type="predicted"/>
<dbReference type="Proteomes" id="UP000799437">
    <property type="component" value="Unassembled WGS sequence"/>
</dbReference>
<name>A0A6A6VTE2_9PEZI</name>
<evidence type="ECO:0000313" key="2">
    <source>
        <dbReference type="EMBL" id="KAF2752507.1"/>
    </source>
</evidence>
<evidence type="ECO:0000313" key="3">
    <source>
        <dbReference type="Proteomes" id="UP000799437"/>
    </source>
</evidence>
<dbReference type="AlphaFoldDB" id="A0A6A6VTE2"/>
<dbReference type="GeneID" id="54488820"/>
<gene>
    <name evidence="2" type="ORF">EJ05DRAFT_505991</name>
</gene>
<feature type="compositionally biased region" description="Polar residues" evidence="1">
    <location>
        <begin position="34"/>
        <end position="68"/>
    </location>
</feature>
<sequence length="103" mass="10670">MAWSFGEENASLPDHISALSTGIQNIDLTGCKQLTPSTNPSSISQVDQPTGVVNVNSGSEPLQPSPSKESPPDGGVVDLVVTLTADFTPPPVVTIVTWITQVG</sequence>
<organism evidence="2 3">
    <name type="scientific">Pseudovirgaria hyperparasitica</name>
    <dbReference type="NCBI Taxonomy" id="470096"/>
    <lineage>
        <taxon>Eukaryota</taxon>
        <taxon>Fungi</taxon>
        <taxon>Dikarya</taxon>
        <taxon>Ascomycota</taxon>
        <taxon>Pezizomycotina</taxon>
        <taxon>Dothideomycetes</taxon>
        <taxon>Dothideomycetes incertae sedis</taxon>
        <taxon>Acrospermales</taxon>
        <taxon>Acrospermaceae</taxon>
        <taxon>Pseudovirgaria</taxon>
    </lineage>
</organism>
<accession>A0A6A6VTE2</accession>
<feature type="region of interest" description="Disordered" evidence="1">
    <location>
        <begin position="34"/>
        <end position="75"/>
    </location>
</feature>
<keyword evidence="3" id="KW-1185">Reference proteome</keyword>
<dbReference type="EMBL" id="ML996614">
    <property type="protein sequence ID" value="KAF2752507.1"/>
    <property type="molecule type" value="Genomic_DNA"/>
</dbReference>
<dbReference type="OrthoDB" id="73875at2759"/>
<reference evidence="2" key="1">
    <citation type="journal article" date="2020" name="Stud. Mycol.">
        <title>101 Dothideomycetes genomes: a test case for predicting lifestyles and emergence of pathogens.</title>
        <authorList>
            <person name="Haridas S."/>
            <person name="Albert R."/>
            <person name="Binder M."/>
            <person name="Bloem J."/>
            <person name="Labutti K."/>
            <person name="Salamov A."/>
            <person name="Andreopoulos B."/>
            <person name="Baker S."/>
            <person name="Barry K."/>
            <person name="Bills G."/>
            <person name="Bluhm B."/>
            <person name="Cannon C."/>
            <person name="Castanera R."/>
            <person name="Culley D."/>
            <person name="Daum C."/>
            <person name="Ezra D."/>
            <person name="Gonzalez J."/>
            <person name="Henrissat B."/>
            <person name="Kuo A."/>
            <person name="Liang C."/>
            <person name="Lipzen A."/>
            <person name="Lutzoni F."/>
            <person name="Magnuson J."/>
            <person name="Mondo S."/>
            <person name="Nolan M."/>
            <person name="Ohm R."/>
            <person name="Pangilinan J."/>
            <person name="Park H.-J."/>
            <person name="Ramirez L."/>
            <person name="Alfaro M."/>
            <person name="Sun H."/>
            <person name="Tritt A."/>
            <person name="Yoshinaga Y."/>
            <person name="Zwiers L.-H."/>
            <person name="Turgeon B."/>
            <person name="Goodwin S."/>
            <person name="Spatafora J."/>
            <person name="Crous P."/>
            <person name="Grigoriev I."/>
        </authorList>
    </citation>
    <scope>NUCLEOTIDE SEQUENCE</scope>
    <source>
        <strain evidence="2">CBS 121739</strain>
    </source>
</reference>
<evidence type="ECO:0000256" key="1">
    <source>
        <dbReference type="SAM" id="MobiDB-lite"/>
    </source>
</evidence>